<comment type="similarity">
    <text evidence="1">Belongs to the peptidase C1 family.</text>
</comment>
<organism evidence="9 10">
    <name type="scientific">Adineta steineri</name>
    <dbReference type="NCBI Taxonomy" id="433720"/>
    <lineage>
        <taxon>Eukaryota</taxon>
        <taxon>Metazoa</taxon>
        <taxon>Spiralia</taxon>
        <taxon>Gnathifera</taxon>
        <taxon>Rotifera</taxon>
        <taxon>Eurotatoria</taxon>
        <taxon>Bdelloidea</taxon>
        <taxon>Adinetida</taxon>
        <taxon>Adinetidae</taxon>
        <taxon>Adineta</taxon>
    </lineage>
</organism>
<dbReference type="GO" id="GO:0031410">
    <property type="term" value="C:cytoplasmic vesicle"/>
    <property type="evidence" value="ECO:0007669"/>
    <property type="project" value="UniProtKB-ARBA"/>
</dbReference>
<keyword evidence="7" id="KW-1015">Disulfide bond</keyword>
<dbReference type="InterPro" id="IPR000169">
    <property type="entry name" value="Pept_cys_AS"/>
</dbReference>
<dbReference type="AlphaFoldDB" id="A0A816D5K5"/>
<gene>
    <name evidence="9" type="ORF">QVE165_LOCUS57963</name>
</gene>
<evidence type="ECO:0000256" key="1">
    <source>
        <dbReference type="ARBA" id="ARBA00008455"/>
    </source>
</evidence>
<keyword evidence="10" id="KW-1185">Reference proteome</keyword>
<keyword evidence="4" id="KW-0378">Hydrolase</keyword>
<dbReference type="PROSITE" id="PS00639">
    <property type="entry name" value="THIOL_PROTEASE_HIS"/>
    <property type="match status" value="1"/>
</dbReference>
<comment type="caution">
    <text evidence="9">The sequence shown here is derived from an EMBL/GenBank/DDBJ whole genome shotgun (WGS) entry which is preliminary data.</text>
</comment>
<dbReference type="Pfam" id="PF00112">
    <property type="entry name" value="Peptidase_C1"/>
    <property type="match status" value="1"/>
</dbReference>
<protein>
    <recommendedName>
        <fullName evidence="8">Peptidase C1A papain C-terminal domain-containing protein</fullName>
    </recommendedName>
</protein>
<dbReference type="InterPro" id="IPR013128">
    <property type="entry name" value="Peptidase_C1A"/>
</dbReference>
<dbReference type="InterPro" id="IPR000668">
    <property type="entry name" value="Peptidase_C1A_C"/>
</dbReference>
<dbReference type="PROSITE" id="PS00139">
    <property type="entry name" value="THIOL_PROTEASE_CYS"/>
    <property type="match status" value="1"/>
</dbReference>
<dbReference type="OrthoDB" id="190265at2759"/>
<evidence type="ECO:0000259" key="8">
    <source>
        <dbReference type="SMART" id="SM00645"/>
    </source>
</evidence>
<dbReference type="Gene3D" id="3.90.70.10">
    <property type="entry name" value="Cysteine proteinases"/>
    <property type="match status" value="1"/>
</dbReference>
<proteinExistence type="inferred from homology"/>
<keyword evidence="6" id="KW-0865">Zymogen</keyword>
<dbReference type="EMBL" id="CAJNOM010002522">
    <property type="protein sequence ID" value="CAF1633814.1"/>
    <property type="molecule type" value="Genomic_DNA"/>
</dbReference>
<dbReference type="GO" id="GO:0006508">
    <property type="term" value="P:proteolysis"/>
    <property type="evidence" value="ECO:0007669"/>
    <property type="project" value="UniProtKB-KW"/>
</dbReference>
<dbReference type="InterPro" id="IPR025661">
    <property type="entry name" value="Pept_asp_AS"/>
</dbReference>
<name>A0A816D5K5_9BILA</name>
<evidence type="ECO:0000256" key="6">
    <source>
        <dbReference type="ARBA" id="ARBA00023145"/>
    </source>
</evidence>
<evidence type="ECO:0000256" key="5">
    <source>
        <dbReference type="ARBA" id="ARBA00022807"/>
    </source>
</evidence>
<dbReference type="FunFam" id="2.40.50.170:FF:000001">
    <property type="entry name" value="Cathepsin L1"/>
    <property type="match status" value="1"/>
</dbReference>
<evidence type="ECO:0000256" key="2">
    <source>
        <dbReference type="ARBA" id="ARBA00022670"/>
    </source>
</evidence>
<dbReference type="PANTHER" id="PTHR12411">
    <property type="entry name" value="CYSTEINE PROTEASE FAMILY C1-RELATED"/>
    <property type="match status" value="1"/>
</dbReference>
<dbReference type="SMART" id="SM00645">
    <property type="entry name" value="Pept_C1"/>
    <property type="match status" value="1"/>
</dbReference>
<dbReference type="PRINTS" id="PR00705">
    <property type="entry name" value="PAPAIN"/>
</dbReference>
<evidence type="ECO:0000256" key="4">
    <source>
        <dbReference type="ARBA" id="ARBA00022801"/>
    </source>
</evidence>
<evidence type="ECO:0000313" key="9">
    <source>
        <dbReference type="EMBL" id="CAF1633814.1"/>
    </source>
</evidence>
<dbReference type="GO" id="GO:0005767">
    <property type="term" value="C:secondary lysosome"/>
    <property type="evidence" value="ECO:0007669"/>
    <property type="project" value="UniProtKB-ARBA"/>
</dbReference>
<sequence length="565" mass="63828">METKYNQVRQVFVSNSTVSLPDSVDWRNQNVVEAVKDQGSCGACWAFSAVGSIESAYAIKTGTLVSLSEQQLVDCSRRERNYGCGGGWMDHAFVYVITASGIETESSYPYAAVDQTCVFNPTETTVQICDFVDIASGDEVALQQAVATIGPISVAIDAGRSSFQFYQSGVYNEPTCLQRIFELDHAVLLIGYGTDGNHDYWLVKNSWSTDWGDQGYMKMTRNQNNQCGIATAASYPIICSTNTQPVQQMTSDAFYMISNMWLVIAEATSSLELTGTNEGGFILSIKSDDETDAVKYFSVINSIFKELKISTLHLHKAILSENLWNTIRQLVVDSQHLEEMIMDCPSTLNETREWLFSLCKNESLKILHKTSECLRRNFSNVGSKKHFGEIFSHVFYLSLENSNSMLTGIVKWCTNKNSDIKIIKKFLQIIPVHHLSLDLANINCETLLKQLTETINQLPLLKTLELQKSNATVTHLQFVGRIEEIDMTTSVKAFRNNKIISHLSLKEIEISLLNLRQILDMSYVNRRLRVLEIHHCTSDSDRNLFEQEIKQSCFENRTLEILFEN</sequence>
<dbReference type="GO" id="GO:0012505">
    <property type="term" value="C:endomembrane system"/>
    <property type="evidence" value="ECO:0007669"/>
    <property type="project" value="UniProtKB-ARBA"/>
</dbReference>
<accession>A0A816D5K5</accession>
<keyword evidence="3" id="KW-0732">Signal</keyword>
<dbReference type="SUPFAM" id="SSF54001">
    <property type="entry name" value="Cysteine proteinases"/>
    <property type="match status" value="1"/>
</dbReference>
<feature type="domain" description="Peptidase C1A papain C-terminal" evidence="8">
    <location>
        <begin position="20"/>
        <end position="237"/>
    </location>
</feature>
<dbReference type="CDD" id="cd02248">
    <property type="entry name" value="Peptidase_C1A"/>
    <property type="match status" value="1"/>
</dbReference>
<dbReference type="FunFam" id="3.90.70.10:FF:000006">
    <property type="entry name" value="Cathepsin S"/>
    <property type="match status" value="1"/>
</dbReference>
<evidence type="ECO:0000256" key="7">
    <source>
        <dbReference type="ARBA" id="ARBA00023157"/>
    </source>
</evidence>
<keyword evidence="2" id="KW-0645">Protease</keyword>
<evidence type="ECO:0000313" key="10">
    <source>
        <dbReference type="Proteomes" id="UP000663832"/>
    </source>
</evidence>
<evidence type="ECO:0000256" key="3">
    <source>
        <dbReference type="ARBA" id="ARBA00022729"/>
    </source>
</evidence>
<dbReference type="Proteomes" id="UP000663832">
    <property type="component" value="Unassembled WGS sequence"/>
</dbReference>
<dbReference type="GO" id="GO:0008234">
    <property type="term" value="F:cysteine-type peptidase activity"/>
    <property type="evidence" value="ECO:0007669"/>
    <property type="project" value="UniProtKB-KW"/>
</dbReference>
<dbReference type="PROSITE" id="PS50231">
    <property type="entry name" value="RICIN_B_LECTIN"/>
    <property type="match status" value="1"/>
</dbReference>
<dbReference type="PROSITE" id="PS00640">
    <property type="entry name" value="THIOL_PROTEASE_ASN"/>
    <property type="match status" value="1"/>
</dbReference>
<dbReference type="InterPro" id="IPR038765">
    <property type="entry name" value="Papain-like_cys_pep_sf"/>
</dbReference>
<keyword evidence="5" id="KW-0788">Thiol protease</keyword>
<dbReference type="InterPro" id="IPR025660">
    <property type="entry name" value="Pept_his_AS"/>
</dbReference>
<reference evidence="9" key="1">
    <citation type="submission" date="2021-02" db="EMBL/GenBank/DDBJ databases">
        <authorList>
            <person name="Nowell W R."/>
        </authorList>
    </citation>
    <scope>NUCLEOTIDE SEQUENCE</scope>
</reference>
<dbReference type="InterPro" id="IPR039417">
    <property type="entry name" value="Peptidase_C1A_papain-like"/>
</dbReference>